<accession>A0A6A5U9Z2</accession>
<feature type="signal peptide" evidence="1">
    <location>
        <begin position="1"/>
        <end position="15"/>
    </location>
</feature>
<protein>
    <recommendedName>
        <fullName evidence="4">Secreted protein</fullName>
    </recommendedName>
</protein>
<feature type="chain" id="PRO_5025589197" description="Secreted protein" evidence="1">
    <location>
        <begin position="16"/>
        <end position="194"/>
    </location>
</feature>
<keyword evidence="1" id="KW-0732">Signal</keyword>
<reference evidence="2" key="1">
    <citation type="journal article" date="2020" name="Stud. Mycol.">
        <title>101 Dothideomycetes genomes: a test case for predicting lifestyles and emergence of pathogens.</title>
        <authorList>
            <person name="Haridas S."/>
            <person name="Albert R."/>
            <person name="Binder M."/>
            <person name="Bloem J."/>
            <person name="Labutti K."/>
            <person name="Salamov A."/>
            <person name="Andreopoulos B."/>
            <person name="Baker S."/>
            <person name="Barry K."/>
            <person name="Bills G."/>
            <person name="Bluhm B."/>
            <person name="Cannon C."/>
            <person name="Castanera R."/>
            <person name="Culley D."/>
            <person name="Daum C."/>
            <person name="Ezra D."/>
            <person name="Gonzalez J."/>
            <person name="Henrissat B."/>
            <person name="Kuo A."/>
            <person name="Liang C."/>
            <person name="Lipzen A."/>
            <person name="Lutzoni F."/>
            <person name="Magnuson J."/>
            <person name="Mondo S."/>
            <person name="Nolan M."/>
            <person name="Ohm R."/>
            <person name="Pangilinan J."/>
            <person name="Park H.-J."/>
            <person name="Ramirez L."/>
            <person name="Alfaro M."/>
            <person name="Sun H."/>
            <person name="Tritt A."/>
            <person name="Yoshinaga Y."/>
            <person name="Zwiers L.-H."/>
            <person name="Turgeon B."/>
            <person name="Goodwin S."/>
            <person name="Spatafora J."/>
            <person name="Crous P."/>
            <person name="Grigoriev I."/>
        </authorList>
    </citation>
    <scope>NUCLEOTIDE SEQUENCE</scope>
    <source>
        <strain evidence="2">CBS 675.92</strain>
    </source>
</reference>
<evidence type="ECO:0000313" key="3">
    <source>
        <dbReference type="Proteomes" id="UP000800035"/>
    </source>
</evidence>
<keyword evidence="3" id="KW-1185">Reference proteome</keyword>
<dbReference type="Pfam" id="PF14273">
    <property type="entry name" value="DUF4360"/>
    <property type="match status" value="1"/>
</dbReference>
<organism evidence="2 3">
    <name type="scientific">Byssothecium circinans</name>
    <dbReference type="NCBI Taxonomy" id="147558"/>
    <lineage>
        <taxon>Eukaryota</taxon>
        <taxon>Fungi</taxon>
        <taxon>Dikarya</taxon>
        <taxon>Ascomycota</taxon>
        <taxon>Pezizomycotina</taxon>
        <taxon>Dothideomycetes</taxon>
        <taxon>Pleosporomycetidae</taxon>
        <taxon>Pleosporales</taxon>
        <taxon>Massarineae</taxon>
        <taxon>Massarinaceae</taxon>
        <taxon>Byssothecium</taxon>
    </lineage>
</organism>
<proteinExistence type="predicted"/>
<evidence type="ECO:0000313" key="2">
    <source>
        <dbReference type="EMBL" id="KAF1961695.1"/>
    </source>
</evidence>
<sequence>MRSFLFLSAAAITYAIPTPGVDSAPPSPAKITSLKISGSGCPNDSNSVRSTTGTLSDSASFTFGQLRGDSTDNCEIHIQSNGATQGWQVAVKEVAYGGNVQLSSGSSLDTVTQAFWSEHAADTSTLRASLACAGPDIKDYVTVRSSTSDLKWSKCTGADGNPGILNVNFRPVVQGNSGAYDFKQASWGLVWRKC</sequence>
<dbReference type="EMBL" id="ML976980">
    <property type="protein sequence ID" value="KAF1961695.1"/>
    <property type="molecule type" value="Genomic_DNA"/>
</dbReference>
<name>A0A6A5U9Z2_9PLEO</name>
<dbReference type="InterPro" id="IPR025649">
    <property type="entry name" value="DUF4360"/>
</dbReference>
<dbReference type="OrthoDB" id="3786236at2759"/>
<gene>
    <name evidence="2" type="ORF">CC80DRAFT_589213</name>
</gene>
<dbReference type="PANTHER" id="PTHR38847:SF1">
    <property type="entry name" value="PSEUDOURIDINE SYNTHASE RSUA_RLUA-LIKE DOMAIN-CONTAINING PROTEIN"/>
    <property type="match status" value="1"/>
</dbReference>
<dbReference type="Proteomes" id="UP000800035">
    <property type="component" value="Unassembled WGS sequence"/>
</dbReference>
<dbReference type="AlphaFoldDB" id="A0A6A5U9Z2"/>
<evidence type="ECO:0000256" key="1">
    <source>
        <dbReference type="SAM" id="SignalP"/>
    </source>
</evidence>
<dbReference type="PANTHER" id="PTHR38847">
    <property type="match status" value="1"/>
</dbReference>
<evidence type="ECO:0008006" key="4">
    <source>
        <dbReference type="Google" id="ProtNLM"/>
    </source>
</evidence>